<organism evidence="1">
    <name type="scientific">Tuwongella immobilis</name>
    <dbReference type="NCBI Taxonomy" id="692036"/>
    <lineage>
        <taxon>Bacteria</taxon>
        <taxon>Pseudomonadati</taxon>
        <taxon>Planctomycetota</taxon>
        <taxon>Planctomycetia</taxon>
        <taxon>Gemmatales</taxon>
        <taxon>Gemmataceae</taxon>
        <taxon>Tuwongella</taxon>
    </lineage>
</organism>
<evidence type="ECO:0000313" key="2">
    <source>
        <dbReference type="Proteomes" id="UP000464378"/>
    </source>
</evidence>
<sequence>MRTIGLLGAFAAILLLSGCGDSGPKRYPIKGTVSFDGKPLPNGTIRFEPAGSESFSAESSIDAGKYSIEAIVGLGVGSYKVMISSGDPKQMVKPGDAPGMEGMQPAAKDIIPAKYNLKSMLTAEVKASGDNVFDFTLTK</sequence>
<accession>A0A6C2YK51</accession>
<evidence type="ECO:0000313" key="1">
    <source>
        <dbReference type="EMBL" id="VIP01960.1"/>
    </source>
</evidence>
<dbReference type="Proteomes" id="UP000464378">
    <property type="component" value="Chromosome"/>
</dbReference>
<dbReference type="AlphaFoldDB" id="A0A6C2YK51"/>
<evidence type="ECO:0008006" key="3">
    <source>
        <dbReference type="Google" id="ProtNLM"/>
    </source>
</evidence>
<dbReference type="EMBL" id="LR593887">
    <property type="protein sequence ID" value="VTR99967.1"/>
    <property type="molecule type" value="Genomic_DNA"/>
</dbReference>
<dbReference type="InParanoid" id="A0A6C2YK51"/>
<protein>
    <recommendedName>
        <fullName evidence="3">Carboxypeptidase regulatory-like domain-containing protein</fullName>
    </recommendedName>
</protein>
<gene>
    <name evidence="1" type="ORF">GMBLW1_20000</name>
</gene>
<name>A0A6C2YK51_9BACT</name>
<keyword evidence="2" id="KW-1185">Reference proteome</keyword>
<dbReference type="PROSITE" id="PS51257">
    <property type="entry name" value="PROKAR_LIPOPROTEIN"/>
    <property type="match status" value="1"/>
</dbReference>
<reference evidence="1" key="1">
    <citation type="submission" date="2019-04" db="EMBL/GenBank/DDBJ databases">
        <authorList>
            <consortium name="Science for Life Laboratories"/>
        </authorList>
    </citation>
    <scope>NUCLEOTIDE SEQUENCE</scope>
    <source>
        <strain evidence="1">MBLW1</strain>
    </source>
</reference>
<dbReference type="KEGG" id="tim:GMBLW1_20000"/>
<dbReference type="EMBL" id="LR586016">
    <property type="protein sequence ID" value="VIP01960.1"/>
    <property type="molecule type" value="Genomic_DNA"/>
</dbReference>
<proteinExistence type="predicted"/>